<evidence type="ECO:0000313" key="2">
    <source>
        <dbReference type="EMBL" id="EEZ60321.1"/>
    </source>
</evidence>
<gene>
    <name evidence="2" type="ORF">HMPREF0762_01798</name>
</gene>
<dbReference type="RefSeq" id="WP_006363079.1">
    <property type="nucleotide sequence ID" value="NZ_GG700631.1"/>
</dbReference>
<dbReference type="Pfam" id="PF13304">
    <property type="entry name" value="AAA_21"/>
    <property type="match status" value="1"/>
</dbReference>
<protein>
    <recommendedName>
        <fullName evidence="1">ATPase AAA-type core domain-containing protein</fullName>
    </recommendedName>
</protein>
<dbReference type="InterPro" id="IPR027417">
    <property type="entry name" value="P-loop_NTPase"/>
</dbReference>
<dbReference type="CDD" id="cd00267">
    <property type="entry name" value="ABC_ATPase"/>
    <property type="match status" value="1"/>
</dbReference>
<evidence type="ECO:0000259" key="1">
    <source>
        <dbReference type="Pfam" id="PF13304"/>
    </source>
</evidence>
<dbReference type="GO" id="GO:0005524">
    <property type="term" value="F:ATP binding"/>
    <property type="evidence" value="ECO:0007669"/>
    <property type="project" value="InterPro"/>
</dbReference>
<dbReference type="InterPro" id="IPR003959">
    <property type="entry name" value="ATPase_AAA_core"/>
</dbReference>
<dbReference type="Gene3D" id="3.40.50.300">
    <property type="entry name" value="P-loop containing nucleotide triphosphate hydrolases"/>
    <property type="match status" value="1"/>
</dbReference>
<accession>D0WIX3</accession>
<keyword evidence="3" id="KW-1185">Reference proteome</keyword>
<dbReference type="InterPro" id="IPR051396">
    <property type="entry name" value="Bact_Antivir_Def_Nuclease"/>
</dbReference>
<comment type="caution">
    <text evidence="2">The sequence shown here is derived from an EMBL/GenBank/DDBJ whole genome shotgun (WGS) entry which is preliminary data.</text>
</comment>
<proteinExistence type="predicted"/>
<organism evidence="2 3">
    <name type="scientific">Slackia exigua (strain ATCC 700122 / DSM 15923 / CIP 105133 / JCM 11022 / KCTC 5966 / S-7)</name>
    <dbReference type="NCBI Taxonomy" id="649764"/>
    <lineage>
        <taxon>Bacteria</taxon>
        <taxon>Bacillati</taxon>
        <taxon>Actinomycetota</taxon>
        <taxon>Coriobacteriia</taxon>
        <taxon>Eggerthellales</taxon>
        <taxon>Eggerthellaceae</taxon>
        <taxon>Slackia</taxon>
    </lineage>
</organism>
<dbReference type="GeneID" id="85008144"/>
<name>D0WIX3_SLAES</name>
<dbReference type="PANTHER" id="PTHR43581">
    <property type="entry name" value="ATP/GTP PHOSPHATASE"/>
    <property type="match status" value="1"/>
</dbReference>
<dbReference type="AlphaFoldDB" id="D0WIX3"/>
<reference evidence="2" key="1">
    <citation type="submission" date="2009-10" db="EMBL/GenBank/DDBJ databases">
        <authorList>
            <person name="Weinstock G."/>
            <person name="Sodergren E."/>
            <person name="Clifton S."/>
            <person name="Fulton L."/>
            <person name="Fulton B."/>
            <person name="Courtney L."/>
            <person name="Fronick C."/>
            <person name="Harrison M."/>
            <person name="Strong C."/>
            <person name="Farmer C."/>
            <person name="Delahaunty K."/>
            <person name="Markovic C."/>
            <person name="Hall O."/>
            <person name="Minx P."/>
            <person name="Tomlinson C."/>
            <person name="Mitreva M."/>
            <person name="Nelson J."/>
            <person name="Hou S."/>
            <person name="Wollam A."/>
            <person name="Pepin K.H."/>
            <person name="Johnson M."/>
            <person name="Bhonagiri V."/>
            <person name="Nash W.E."/>
            <person name="Warren W."/>
            <person name="Chinwalla A."/>
            <person name="Mardis E.R."/>
            <person name="Wilson R.K."/>
        </authorList>
    </citation>
    <scope>NUCLEOTIDE SEQUENCE [LARGE SCALE GENOMIC DNA]</scope>
    <source>
        <strain evidence="2">ATCC 700122</strain>
    </source>
</reference>
<evidence type="ECO:0000313" key="3">
    <source>
        <dbReference type="Proteomes" id="UP000006001"/>
    </source>
</evidence>
<dbReference type="PANTHER" id="PTHR43581:SF2">
    <property type="entry name" value="EXCINUCLEASE ATPASE SUBUNIT"/>
    <property type="match status" value="1"/>
</dbReference>
<dbReference type="SUPFAM" id="SSF52540">
    <property type="entry name" value="P-loop containing nucleoside triphosphate hydrolases"/>
    <property type="match status" value="1"/>
</dbReference>
<sequence length="523" mass="59960">MIRIANIHFINHPVLGDLELNFEKRNGETADTILIAGENGTGKSTILNSLFEIVSYKAEFEADVEFEKNGMHFTLNYRNKQLADRESLYVNDESGMSELIITPFFHQKYPTTGIFSDVDINFHSHDISSVTSSVLDEKNASRRSSKDLPTEINQLIIDIQALDDAEVAQAVQANPDSIAGQLKVSKRMSRFTSAFDRMFDDLKYSRINNVNGKKTILFKKNGIEVPIENLSSGEKQIIYRGSFLLRDINSLNGAFVFIDEPEISLHPNWQKRVMDYYKNIFTNENGKQTSQIFVVTHSPFVIHNESRRNDKVIVLERNEDRAIVSKTKLEYYKCSSVEAIRDAFSIHEFNSSIPTVYLEGRTDEKYFNRTIGVYNLEIPFQFKWIGYLDESGQERNTGKDALNKGFEFLVACKTETKHVCLFDCDANKIRKQTGSIYAKSLRTYSEAKMKKGIENALVLDEIDIDDSFYSTTIKPGAYGDDDSIKTFQKMEFCNYICKMDDASLRKVFIHLREEIDDLKSIFD</sequence>
<dbReference type="Proteomes" id="UP000006001">
    <property type="component" value="Unassembled WGS sequence"/>
</dbReference>
<dbReference type="STRING" id="649764.HMPREF0762_01798"/>
<dbReference type="eggNOG" id="COG3950">
    <property type="taxonomic scope" value="Bacteria"/>
</dbReference>
<feature type="domain" description="ATPase AAA-type core" evidence="1">
    <location>
        <begin position="35"/>
        <end position="302"/>
    </location>
</feature>
<dbReference type="EMBL" id="ACUX02000019">
    <property type="protein sequence ID" value="EEZ60321.1"/>
    <property type="molecule type" value="Genomic_DNA"/>
</dbReference>
<dbReference type="GO" id="GO:0016887">
    <property type="term" value="F:ATP hydrolysis activity"/>
    <property type="evidence" value="ECO:0007669"/>
    <property type="project" value="InterPro"/>
</dbReference>
<dbReference type="HOGENOM" id="CLU_485431_0_0_11"/>